<accession>A0AC35U967</accession>
<sequence>MQLLSAIDAYYVKSSKSVLKCCKKNKKLSILSLEDLGCVGDFELISEIYGVIGILVVEKNTYLLVITNCSVVGNFRIHSENIYKIDRIFAIQINDNDKIDVIKIEASTNAIDKLKSSHKKMMKFVSGKIQQTQTDALVDDLLKMFNENGDFYFSYNYSLTLSTQKFAEGKSLYDESFWWNKKLLSDVGYDHEWSLQIIQGHVAQTALNMDVECLFVFTIISRRSVDRAGTRYLKRGVDGEGNAANSVESETIASIFNHQLSFVQLRASVPVYWSQKGLKYRPPLTIDMPFDKSFPTFEKHFAKLKAKYDSPIVSVNLVDQVGRELSLAKSYLEHAIDLDDEDIHFVSFDFHHHCRGMKLHKVQDLIVAMEDQLNKIGFCWMDKEGIVVKKQSGVIRTNCVDCLDRTNVFQALVSQVVCVNQARKLGLIGPLVETPKMLTNALQIMWSDNGDAISRQYAGTNALKGDITRNGQRKVMGLVKDGYNSASRYYLSQMKDHQKQKVIDLITGNNCPDDCDKDEVIEEEESENIARLVTETIHFVLPDGEVLVGSWAMVEGSDQTDQIDTVLLLTRSMIYIAVYDDSSEKLLEVRNIPFSDVVALETGALSKNARLHLRIKYKWEGKETFISYRAAKTRLFNNVAIPLKDACEADDYVGAIGEQICMTMNMMKYDINIERYTKLSPSVATNIQSKSSKRSFVTNSFKSILGIKSVNKSNETMVDENQIDEPKEFSRISEARDSLKRIDPTIKNNDLKVSQPPMTTSSSVSSNVSERSFASSFIKSTTKQDINPFEEFEEKMKHSKTHFVML</sequence>
<proteinExistence type="predicted"/>
<organism evidence="1 2">
    <name type="scientific">Rhabditophanes sp. KR3021</name>
    <dbReference type="NCBI Taxonomy" id="114890"/>
    <lineage>
        <taxon>Eukaryota</taxon>
        <taxon>Metazoa</taxon>
        <taxon>Ecdysozoa</taxon>
        <taxon>Nematoda</taxon>
        <taxon>Chromadorea</taxon>
        <taxon>Rhabditida</taxon>
        <taxon>Tylenchina</taxon>
        <taxon>Panagrolaimomorpha</taxon>
        <taxon>Strongyloidoidea</taxon>
        <taxon>Alloionematidae</taxon>
        <taxon>Rhabditophanes</taxon>
    </lineage>
</organism>
<dbReference type="Proteomes" id="UP000095286">
    <property type="component" value="Unplaced"/>
</dbReference>
<name>A0AC35U967_9BILA</name>
<evidence type="ECO:0000313" key="1">
    <source>
        <dbReference type="Proteomes" id="UP000095286"/>
    </source>
</evidence>
<protein>
    <submittedName>
        <fullName evidence="2">SAC domain-containing protein</fullName>
    </submittedName>
</protein>
<dbReference type="WBParaSite" id="RSKR_0000926400.1">
    <property type="protein sequence ID" value="RSKR_0000926400.1"/>
    <property type="gene ID" value="RSKR_0000926400"/>
</dbReference>
<reference evidence="2" key="1">
    <citation type="submission" date="2016-11" db="UniProtKB">
        <authorList>
            <consortium name="WormBaseParasite"/>
        </authorList>
    </citation>
    <scope>IDENTIFICATION</scope>
    <source>
        <strain evidence="2">KR3021</strain>
    </source>
</reference>
<evidence type="ECO:0000313" key="2">
    <source>
        <dbReference type="WBParaSite" id="RSKR_0000926400.1"/>
    </source>
</evidence>